<name>A0A0F9FGI7_9ZZZZ</name>
<organism evidence="1">
    <name type="scientific">marine sediment metagenome</name>
    <dbReference type="NCBI Taxonomy" id="412755"/>
    <lineage>
        <taxon>unclassified sequences</taxon>
        <taxon>metagenomes</taxon>
        <taxon>ecological metagenomes</taxon>
    </lineage>
</organism>
<dbReference type="EMBL" id="LAZR01023714">
    <property type="protein sequence ID" value="KKL77571.1"/>
    <property type="molecule type" value="Genomic_DNA"/>
</dbReference>
<dbReference type="AlphaFoldDB" id="A0A0F9FGI7"/>
<accession>A0A0F9FGI7</accession>
<proteinExistence type="predicted"/>
<gene>
    <name evidence="1" type="ORF">LCGC14_2033600</name>
</gene>
<comment type="caution">
    <text evidence="1">The sequence shown here is derived from an EMBL/GenBank/DDBJ whole genome shotgun (WGS) entry which is preliminary data.</text>
</comment>
<sequence length="124" mass="13582">MDKRKEDAIKKLRESCCIYPMQNEESGEMKSCGKKQMMSISLPILNATESGKVVSSIGEEGGVSIPIPLCNYHAMLAMATGMFGLKTDDKMNVQQLIAPLDIIHIAESVVNAMAMTGKIQEIFK</sequence>
<evidence type="ECO:0000313" key="1">
    <source>
        <dbReference type="EMBL" id="KKL77571.1"/>
    </source>
</evidence>
<feature type="non-terminal residue" evidence="1">
    <location>
        <position position="124"/>
    </location>
</feature>
<protein>
    <submittedName>
        <fullName evidence="1">Uncharacterized protein</fullName>
    </submittedName>
</protein>
<reference evidence="1" key="1">
    <citation type="journal article" date="2015" name="Nature">
        <title>Complex archaea that bridge the gap between prokaryotes and eukaryotes.</title>
        <authorList>
            <person name="Spang A."/>
            <person name="Saw J.H."/>
            <person name="Jorgensen S.L."/>
            <person name="Zaremba-Niedzwiedzka K."/>
            <person name="Martijn J."/>
            <person name="Lind A.E."/>
            <person name="van Eijk R."/>
            <person name="Schleper C."/>
            <person name="Guy L."/>
            <person name="Ettema T.J."/>
        </authorList>
    </citation>
    <scope>NUCLEOTIDE SEQUENCE</scope>
</reference>